<dbReference type="EMBL" id="JAUSUO010000011">
    <property type="protein sequence ID" value="MDQ0344801.1"/>
    <property type="molecule type" value="Genomic_DNA"/>
</dbReference>
<name>A0ABU0D8Y7_9BACI</name>
<proteinExistence type="predicted"/>
<keyword evidence="1" id="KW-0472">Membrane</keyword>
<keyword evidence="1" id="KW-0812">Transmembrane</keyword>
<keyword evidence="3" id="KW-1185">Reference proteome</keyword>
<dbReference type="Pfam" id="PF10027">
    <property type="entry name" value="DUF2269"/>
    <property type="match status" value="1"/>
</dbReference>
<feature type="transmembrane region" description="Helical" evidence="1">
    <location>
        <begin position="79"/>
        <end position="98"/>
    </location>
</feature>
<reference evidence="2 3" key="1">
    <citation type="submission" date="2023-07" db="EMBL/GenBank/DDBJ databases">
        <title>Genomic Encyclopedia of Type Strains, Phase IV (KMG-IV): sequencing the most valuable type-strain genomes for metagenomic binning, comparative biology and taxonomic classification.</title>
        <authorList>
            <person name="Goeker M."/>
        </authorList>
    </citation>
    <scope>NUCLEOTIDE SEQUENCE [LARGE SCALE GENOMIC DNA]</scope>
    <source>
        <strain evidence="2 3">DSM 27848</strain>
    </source>
</reference>
<feature type="transmembrane region" description="Helical" evidence="1">
    <location>
        <begin position="6"/>
        <end position="29"/>
    </location>
</feature>
<dbReference type="Proteomes" id="UP001232343">
    <property type="component" value="Unassembled WGS sequence"/>
</dbReference>
<feature type="transmembrane region" description="Helical" evidence="1">
    <location>
        <begin position="128"/>
        <end position="148"/>
    </location>
</feature>
<evidence type="ECO:0000313" key="3">
    <source>
        <dbReference type="Proteomes" id="UP001232343"/>
    </source>
</evidence>
<keyword evidence="1" id="KW-1133">Transmembrane helix</keyword>
<dbReference type="RefSeq" id="WP_244681222.1">
    <property type="nucleotide sequence ID" value="NZ_JALIRM010000004.1"/>
</dbReference>
<gene>
    <name evidence="2" type="ORF">J2S14_003645</name>
</gene>
<accession>A0ABU0D8Y7</accession>
<feature type="transmembrane region" description="Helical" evidence="1">
    <location>
        <begin position="49"/>
        <end position="67"/>
    </location>
</feature>
<evidence type="ECO:0000313" key="2">
    <source>
        <dbReference type="EMBL" id="MDQ0344801.1"/>
    </source>
</evidence>
<evidence type="ECO:0000256" key="1">
    <source>
        <dbReference type="SAM" id="Phobius"/>
    </source>
</evidence>
<sequence>MATFYKILVFIHIFSAILGMGPGFILSQIGKSANTITELKLAYKIKNRIHIFVMIGGTLLLVSGVLMGTINTSLFRQGWYITSLILFLLALAMGPIVLSPISKPLKAKIKAHEGDEIPEEYKREGKKLLFYEHIASFIFLVIIALMILKPF</sequence>
<dbReference type="InterPro" id="IPR018729">
    <property type="entry name" value="DUF2269_transmembrane"/>
</dbReference>
<protein>
    <submittedName>
        <fullName evidence="2">Membrane protein</fullName>
    </submittedName>
</protein>
<organism evidence="2 3">
    <name type="scientific">Lederbergia wuyishanensis</name>
    <dbReference type="NCBI Taxonomy" id="1347903"/>
    <lineage>
        <taxon>Bacteria</taxon>
        <taxon>Bacillati</taxon>
        <taxon>Bacillota</taxon>
        <taxon>Bacilli</taxon>
        <taxon>Bacillales</taxon>
        <taxon>Bacillaceae</taxon>
        <taxon>Lederbergia</taxon>
    </lineage>
</organism>
<comment type="caution">
    <text evidence="2">The sequence shown here is derived from an EMBL/GenBank/DDBJ whole genome shotgun (WGS) entry which is preliminary data.</text>
</comment>